<dbReference type="GO" id="GO:0005737">
    <property type="term" value="C:cytoplasm"/>
    <property type="evidence" value="ECO:0007669"/>
    <property type="project" value="TreeGrafter"/>
</dbReference>
<dbReference type="SUPFAM" id="SSF51905">
    <property type="entry name" value="FAD/NAD(P)-binding domain"/>
    <property type="match status" value="1"/>
</dbReference>
<dbReference type="PRINTS" id="PR00411">
    <property type="entry name" value="PNDRDTASEI"/>
</dbReference>
<sequence>MVQTIVILGGAVGGLHIAHALLKKNNKDIKVILVTKNSHFYWNLASVRAIVPNVIPDSEIFRPLSAALSRYPPESYELVIGTATSSDFSSKTVTVSLSSDAEPSSTRTLTYDHLVLATGARYADASTPWKADSSYEAVLSALHNTQSLASKAQHIVVAGAGATGIEVAGELGYEWGKTKEIVLLSAGSSLLGGDMVGPAAANELKKLNVSIKYDSRVVGSAKLDSGKTEIRLENGETIATDLYLATTGMVPNSEYVDARHLDADKKTVLVDEYLRVANVEGNNVWAVGDVVSKPRAGFMITQKQAASVAKNLELALAGKAPVVAKGPPVDILGCSVGRGRGAGRMNNFKLPSFGVWLAKGRTLGVQMVPGYIDGSVA</sequence>
<evidence type="ECO:0000256" key="2">
    <source>
        <dbReference type="ARBA" id="ARBA00022630"/>
    </source>
</evidence>
<keyword evidence="3" id="KW-0274">FAD</keyword>
<evidence type="ECO:0000259" key="5">
    <source>
        <dbReference type="Pfam" id="PF07992"/>
    </source>
</evidence>
<dbReference type="Gene3D" id="3.50.50.100">
    <property type="match status" value="1"/>
</dbReference>
<name>A0AAV9HR45_9PEZI</name>
<dbReference type="PRINTS" id="PR00368">
    <property type="entry name" value="FADPNR"/>
</dbReference>
<keyword evidence="7" id="KW-1185">Reference proteome</keyword>
<accession>A0AAV9HR45</accession>
<evidence type="ECO:0000256" key="3">
    <source>
        <dbReference type="ARBA" id="ARBA00022827"/>
    </source>
</evidence>
<dbReference type="InterPro" id="IPR023753">
    <property type="entry name" value="FAD/NAD-binding_dom"/>
</dbReference>
<keyword evidence="4" id="KW-0560">Oxidoreductase</keyword>
<dbReference type="GO" id="GO:0004174">
    <property type="term" value="F:electron-transferring-flavoprotein dehydrogenase activity"/>
    <property type="evidence" value="ECO:0007669"/>
    <property type="project" value="TreeGrafter"/>
</dbReference>
<evidence type="ECO:0000313" key="6">
    <source>
        <dbReference type="EMBL" id="KAK4462279.1"/>
    </source>
</evidence>
<evidence type="ECO:0000256" key="4">
    <source>
        <dbReference type="ARBA" id="ARBA00023002"/>
    </source>
</evidence>
<protein>
    <submittedName>
        <fullName evidence="6">Apoptosis-inducing factor B</fullName>
    </submittedName>
</protein>
<dbReference type="InterPro" id="IPR036188">
    <property type="entry name" value="FAD/NAD-bd_sf"/>
</dbReference>
<evidence type="ECO:0000313" key="7">
    <source>
        <dbReference type="Proteomes" id="UP001321749"/>
    </source>
</evidence>
<gene>
    <name evidence="6" type="ORF">QBC42DRAFT_338449</name>
</gene>
<dbReference type="EMBL" id="MU864975">
    <property type="protein sequence ID" value="KAK4462279.1"/>
    <property type="molecule type" value="Genomic_DNA"/>
</dbReference>
<dbReference type="PANTHER" id="PTHR43735">
    <property type="entry name" value="APOPTOSIS-INDUCING FACTOR 1"/>
    <property type="match status" value="1"/>
</dbReference>
<dbReference type="AlphaFoldDB" id="A0AAV9HR45"/>
<keyword evidence="2" id="KW-0285">Flavoprotein</keyword>
<feature type="domain" description="FAD/NAD(P)-binding" evidence="5">
    <location>
        <begin position="4"/>
        <end position="295"/>
    </location>
</feature>
<dbReference type="Proteomes" id="UP001321749">
    <property type="component" value="Unassembled WGS sequence"/>
</dbReference>
<proteinExistence type="inferred from homology"/>
<dbReference type="PANTHER" id="PTHR43735:SF3">
    <property type="entry name" value="FERROPTOSIS SUPPRESSOR PROTEIN 1"/>
    <property type="match status" value="1"/>
</dbReference>
<reference evidence="6" key="1">
    <citation type="journal article" date="2023" name="Mol. Phylogenet. Evol.">
        <title>Genome-scale phylogeny and comparative genomics of the fungal order Sordariales.</title>
        <authorList>
            <person name="Hensen N."/>
            <person name="Bonometti L."/>
            <person name="Westerberg I."/>
            <person name="Brannstrom I.O."/>
            <person name="Guillou S."/>
            <person name="Cros-Aarteil S."/>
            <person name="Calhoun S."/>
            <person name="Haridas S."/>
            <person name="Kuo A."/>
            <person name="Mondo S."/>
            <person name="Pangilinan J."/>
            <person name="Riley R."/>
            <person name="LaButti K."/>
            <person name="Andreopoulos B."/>
            <person name="Lipzen A."/>
            <person name="Chen C."/>
            <person name="Yan M."/>
            <person name="Daum C."/>
            <person name="Ng V."/>
            <person name="Clum A."/>
            <person name="Steindorff A."/>
            <person name="Ohm R.A."/>
            <person name="Martin F."/>
            <person name="Silar P."/>
            <person name="Natvig D.O."/>
            <person name="Lalanne C."/>
            <person name="Gautier V."/>
            <person name="Ament-Velasquez S.L."/>
            <person name="Kruys A."/>
            <person name="Hutchinson M.I."/>
            <person name="Powell A.J."/>
            <person name="Barry K."/>
            <person name="Miller A.N."/>
            <person name="Grigoriev I.V."/>
            <person name="Debuchy R."/>
            <person name="Gladieux P."/>
            <person name="Hiltunen Thoren M."/>
            <person name="Johannesson H."/>
        </authorList>
    </citation>
    <scope>NUCLEOTIDE SEQUENCE</scope>
    <source>
        <strain evidence="6">PSN324</strain>
    </source>
</reference>
<evidence type="ECO:0000256" key="1">
    <source>
        <dbReference type="ARBA" id="ARBA00006442"/>
    </source>
</evidence>
<organism evidence="6 7">
    <name type="scientific">Cladorrhinum samala</name>
    <dbReference type="NCBI Taxonomy" id="585594"/>
    <lineage>
        <taxon>Eukaryota</taxon>
        <taxon>Fungi</taxon>
        <taxon>Dikarya</taxon>
        <taxon>Ascomycota</taxon>
        <taxon>Pezizomycotina</taxon>
        <taxon>Sordariomycetes</taxon>
        <taxon>Sordariomycetidae</taxon>
        <taxon>Sordariales</taxon>
        <taxon>Podosporaceae</taxon>
        <taxon>Cladorrhinum</taxon>
    </lineage>
</organism>
<dbReference type="Pfam" id="PF07992">
    <property type="entry name" value="Pyr_redox_2"/>
    <property type="match status" value="1"/>
</dbReference>
<reference evidence="6" key="2">
    <citation type="submission" date="2023-06" db="EMBL/GenBank/DDBJ databases">
        <authorList>
            <consortium name="Lawrence Berkeley National Laboratory"/>
            <person name="Mondo S.J."/>
            <person name="Hensen N."/>
            <person name="Bonometti L."/>
            <person name="Westerberg I."/>
            <person name="Brannstrom I.O."/>
            <person name="Guillou S."/>
            <person name="Cros-Aarteil S."/>
            <person name="Calhoun S."/>
            <person name="Haridas S."/>
            <person name="Kuo A."/>
            <person name="Pangilinan J."/>
            <person name="Riley R."/>
            <person name="Labutti K."/>
            <person name="Andreopoulos B."/>
            <person name="Lipzen A."/>
            <person name="Chen C."/>
            <person name="Yanf M."/>
            <person name="Daum C."/>
            <person name="Ng V."/>
            <person name="Clum A."/>
            <person name="Steindorff A."/>
            <person name="Ohm R."/>
            <person name="Martin F."/>
            <person name="Silar P."/>
            <person name="Natvig D."/>
            <person name="Lalanne C."/>
            <person name="Gautier V."/>
            <person name="Ament-Velasquez S.L."/>
            <person name="Kruys A."/>
            <person name="Hutchinson M.I."/>
            <person name="Powell A.J."/>
            <person name="Barry K."/>
            <person name="Miller A.N."/>
            <person name="Grigoriev I.V."/>
            <person name="Debuchy R."/>
            <person name="Gladieux P."/>
            <person name="Thoren M.H."/>
            <person name="Johannesson H."/>
        </authorList>
    </citation>
    <scope>NUCLEOTIDE SEQUENCE</scope>
    <source>
        <strain evidence="6">PSN324</strain>
    </source>
</reference>
<comment type="caution">
    <text evidence="6">The sequence shown here is derived from an EMBL/GenBank/DDBJ whole genome shotgun (WGS) entry which is preliminary data.</text>
</comment>
<dbReference type="GO" id="GO:0050660">
    <property type="term" value="F:flavin adenine dinucleotide binding"/>
    <property type="evidence" value="ECO:0007669"/>
    <property type="project" value="TreeGrafter"/>
</dbReference>
<comment type="similarity">
    <text evidence="1">Belongs to the FAD-dependent oxidoreductase family.</text>
</comment>